<dbReference type="PANTHER" id="PTHR21022">
    <property type="entry name" value="PREPHENATE DEHYDRATASE P PROTEIN"/>
    <property type="match status" value="1"/>
</dbReference>
<comment type="pathway">
    <text evidence="1 10">Amino-acid biosynthesis; L-phenylalanine biosynthesis; phenylpyruvate from prephenate: step 1/1.</text>
</comment>
<evidence type="ECO:0000313" key="14">
    <source>
        <dbReference type="Proteomes" id="UP000580474"/>
    </source>
</evidence>
<dbReference type="Gene3D" id="3.40.190.10">
    <property type="entry name" value="Periplasmic binding protein-like II"/>
    <property type="match status" value="2"/>
</dbReference>
<dbReference type="GO" id="GO:0004664">
    <property type="term" value="F:prephenate dehydratase activity"/>
    <property type="evidence" value="ECO:0007669"/>
    <property type="project" value="UniProtKB-UniRule"/>
</dbReference>
<dbReference type="EMBL" id="JACHIV010000001">
    <property type="protein sequence ID" value="MBB5072467.1"/>
    <property type="molecule type" value="Genomic_DNA"/>
</dbReference>
<feature type="domain" description="Prephenate dehydratase" evidence="11">
    <location>
        <begin position="23"/>
        <end position="202"/>
    </location>
</feature>
<keyword evidence="14" id="KW-1185">Reference proteome</keyword>
<comment type="catalytic activity">
    <reaction evidence="8 10">
        <text>prephenate + H(+) = 3-phenylpyruvate + CO2 + H2O</text>
        <dbReference type="Rhea" id="RHEA:21648"/>
        <dbReference type="ChEBI" id="CHEBI:15377"/>
        <dbReference type="ChEBI" id="CHEBI:15378"/>
        <dbReference type="ChEBI" id="CHEBI:16526"/>
        <dbReference type="ChEBI" id="CHEBI:18005"/>
        <dbReference type="ChEBI" id="CHEBI:29934"/>
        <dbReference type="EC" id="4.2.1.51"/>
    </reaction>
</comment>
<evidence type="ECO:0000256" key="10">
    <source>
        <dbReference type="RuleBase" id="RU361254"/>
    </source>
</evidence>
<dbReference type="UniPathway" id="UPA00121">
    <property type="reaction ID" value="UER00345"/>
</dbReference>
<feature type="site" description="Essential for prephenate dehydratase activity" evidence="9">
    <location>
        <position position="195"/>
    </location>
</feature>
<dbReference type="Pfam" id="PF00800">
    <property type="entry name" value="PDT"/>
    <property type="match status" value="1"/>
</dbReference>
<dbReference type="PIRSF" id="PIRSF001500">
    <property type="entry name" value="Chor_mut_pdt_Ppr"/>
    <property type="match status" value="1"/>
</dbReference>
<dbReference type="GO" id="GO:0005737">
    <property type="term" value="C:cytoplasm"/>
    <property type="evidence" value="ECO:0007669"/>
    <property type="project" value="TreeGrafter"/>
</dbReference>
<sequence length="327" mass="34406">MMITDLGSGEGFSAGRRLVLVPHIAYLGPPGTFTEQATRILTEGFDADLLPYETVPQALAALRAGEVLAAGVPVESSVEGSVPATLDALISGDPLIAVAEATVPVQFDVLVRAGVTADQVRTVASHPHAIAQVRGWLAANLPDADVRMASSTAAAAKEVADGELDAAIAAPLAIELFDGLSALARGIADTPDAITRFLLLRRPGALPEPTGADRTSIAAVITDEVGTLTELMLELSLRGINLSRIESRPTKDRLGEYRFFLDFDGHVADARIGDALSGLRRRCSEVRFLGSYPKADHSPANVRPSASEQAFQASARWLARLREGGVA</sequence>
<evidence type="ECO:0000256" key="9">
    <source>
        <dbReference type="PIRSR" id="PIRSR001500-2"/>
    </source>
</evidence>
<gene>
    <name evidence="10" type="primary">pheA</name>
    <name evidence="13" type="ORF">BJ969_005555</name>
</gene>
<evidence type="ECO:0000256" key="7">
    <source>
        <dbReference type="ARBA" id="ARBA00023239"/>
    </source>
</evidence>
<dbReference type="NCBIfam" id="NF008865">
    <property type="entry name" value="PRK11898.1"/>
    <property type="match status" value="1"/>
</dbReference>
<dbReference type="EC" id="4.2.1.51" evidence="2 10"/>
<protein>
    <recommendedName>
        <fullName evidence="3 10">Prephenate dehydratase</fullName>
        <shortName evidence="10">PDT</shortName>
        <ecNumber evidence="2 10">4.2.1.51</ecNumber>
    </recommendedName>
</protein>
<accession>A0A840NWH7</accession>
<proteinExistence type="predicted"/>
<dbReference type="Proteomes" id="UP000580474">
    <property type="component" value="Unassembled WGS sequence"/>
</dbReference>
<name>A0A840NWH7_9PSEU</name>
<evidence type="ECO:0000259" key="11">
    <source>
        <dbReference type="PROSITE" id="PS51171"/>
    </source>
</evidence>
<dbReference type="AlphaFoldDB" id="A0A840NWH7"/>
<dbReference type="InterPro" id="IPR018528">
    <property type="entry name" value="Preph_deHydtase_CS"/>
</dbReference>
<dbReference type="InterPro" id="IPR008242">
    <property type="entry name" value="Chor_mutase/pphenate_deHydtase"/>
</dbReference>
<dbReference type="PROSITE" id="PS51171">
    <property type="entry name" value="PREPHENATE_DEHYDR_3"/>
    <property type="match status" value="1"/>
</dbReference>
<dbReference type="PROSITE" id="PS00858">
    <property type="entry name" value="PREPHENATE_DEHYDR_2"/>
    <property type="match status" value="1"/>
</dbReference>
<dbReference type="InterPro" id="IPR045865">
    <property type="entry name" value="ACT-like_dom_sf"/>
</dbReference>
<evidence type="ECO:0000256" key="3">
    <source>
        <dbReference type="ARBA" id="ARBA00021872"/>
    </source>
</evidence>
<dbReference type="CDD" id="cd13632">
    <property type="entry name" value="PBP2_Aa-PDT_like"/>
    <property type="match status" value="1"/>
</dbReference>
<dbReference type="PROSITE" id="PS51671">
    <property type="entry name" value="ACT"/>
    <property type="match status" value="1"/>
</dbReference>
<keyword evidence="6 10" id="KW-0584">Phenylalanine biosynthesis</keyword>
<dbReference type="Gene3D" id="3.30.70.260">
    <property type="match status" value="1"/>
</dbReference>
<evidence type="ECO:0000256" key="5">
    <source>
        <dbReference type="ARBA" id="ARBA00023141"/>
    </source>
</evidence>
<dbReference type="GO" id="GO:0009094">
    <property type="term" value="P:L-phenylalanine biosynthetic process"/>
    <property type="evidence" value="ECO:0007669"/>
    <property type="project" value="UniProtKB-UniPathway"/>
</dbReference>
<evidence type="ECO:0000256" key="2">
    <source>
        <dbReference type="ARBA" id="ARBA00013147"/>
    </source>
</evidence>
<evidence type="ECO:0000313" key="13">
    <source>
        <dbReference type="EMBL" id="MBB5072467.1"/>
    </source>
</evidence>
<dbReference type="SUPFAM" id="SSF53850">
    <property type="entry name" value="Periplasmic binding protein-like II"/>
    <property type="match status" value="1"/>
</dbReference>
<reference evidence="13 14" key="1">
    <citation type="submission" date="2020-08" db="EMBL/GenBank/DDBJ databases">
        <title>Sequencing the genomes of 1000 actinobacteria strains.</title>
        <authorList>
            <person name="Klenk H.-P."/>
        </authorList>
    </citation>
    <scope>NUCLEOTIDE SEQUENCE [LARGE SCALE GENOMIC DNA]</scope>
    <source>
        <strain evidence="13 14">DSM 45582</strain>
    </source>
</reference>
<evidence type="ECO:0000256" key="6">
    <source>
        <dbReference type="ARBA" id="ARBA00023222"/>
    </source>
</evidence>
<evidence type="ECO:0000256" key="1">
    <source>
        <dbReference type="ARBA" id="ARBA00004741"/>
    </source>
</evidence>
<dbReference type="SUPFAM" id="SSF55021">
    <property type="entry name" value="ACT-like"/>
    <property type="match status" value="1"/>
</dbReference>
<dbReference type="CDD" id="cd04905">
    <property type="entry name" value="ACT_CM-PDT"/>
    <property type="match status" value="1"/>
</dbReference>
<dbReference type="InterPro" id="IPR002912">
    <property type="entry name" value="ACT_dom"/>
</dbReference>
<comment type="caution">
    <text evidence="13">The sequence shown here is derived from an EMBL/GenBank/DDBJ whole genome shotgun (WGS) entry which is preliminary data.</text>
</comment>
<evidence type="ECO:0000259" key="12">
    <source>
        <dbReference type="PROSITE" id="PS51671"/>
    </source>
</evidence>
<keyword evidence="7 10" id="KW-0456">Lyase</keyword>
<feature type="domain" description="ACT" evidence="12">
    <location>
        <begin position="216"/>
        <end position="293"/>
    </location>
</feature>
<dbReference type="FunFam" id="3.30.70.260:FF:000012">
    <property type="entry name" value="Prephenate dehydratase"/>
    <property type="match status" value="1"/>
</dbReference>
<dbReference type="InterPro" id="IPR001086">
    <property type="entry name" value="Preph_deHydtase"/>
</dbReference>
<evidence type="ECO:0000256" key="4">
    <source>
        <dbReference type="ARBA" id="ARBA00022605"/>
    </source>
</evidence>
<dbReference type="PANTHER" id="PTHR21022:SF19">
    <property type="entry name" value="PREPHENATE DEHYDRATASE-RELATED"/>
    <property type="match status" value="1"/>
</dbReference>
<dbReference type="FunFam" id="3.40.190.10:FF:000064">
    <property type="entry name" value="Prephenate dehydratase"/>
    <property type="match status" value="1"/>
</dbReference>
<evidence type="ECO:0000256" key="8">
    <source>
        <dbReference type="ARBA" id="ARBA00047848"/>
    </source>
</evidence>
<keyword evidence="4 10" id="KW-0028">Amino-acid biosynthesis</keyword>
<keyword evidence="5 10" id="KW-0057">Aromatic amino acid biosynthesis</keyword>
<organism evidence="13 14">
    <name type="scientific">Saccharopolyspora gloriosae</name>
    <dbReference type="NCBI Taxonomy" id="455344"/>
    <lineage>
        <taxon>Bacteria</taxon>
        <taxon>Bacillati</taxon>
        <taxon>Actinomycetota</taxon>
        <taxon>Actinomycetes</taxon>
        <taxon>Pseudonocardiales</taxon>
        <taxon>Pseudonocardiaceae</taxon>
        <taxon>Saccharopolyspora</taxon>
    </lineage>
</organism>